<dbReference type="GO" id="GO:0046872">
    <property type="term" value="F:metal ion binding"/>
    <property type="evidence" value="ECO:0007669"/>
    <property type="project" value="UniProtKB-KW"/>
</dbReference>
<evidence type="ECO:0000256" key="7">
    <source>
        <dbReference type="ARBA" id="ARBA00022777"/>
    </source>
</evidence>
<comment type="subcellular location">
    <subcellularLocation>
        <location evidence="12">Cytoplasm</location>
    </subcellularLocation>
</comment>
<comment type="caution">
    <text evidence="12">Lacks conserved residue(s) required for the propagation of feature annotation.</text>
</comment>
<feature type="binding site" evidence="12">
    <location>
        <position position="301"/>
    </location>
    <ligand>
        <name>substrate</name>
    </ligand>
</feature>
<evidence type="ECO:0000256" key="13">
    <source>
        <dbReference type="SAM" id="MobiDB-lite"/>
    </source>
</evidence>
<dbReference type="PRINTS" id="PR00990">
    <property type="entry name" value="RIBOKINASE"/>
</dbReference>
<comment type="caution">
    <text evidence="15">The sequence shown here is derived from an EMBL/GenBank/DDBJ whole genome shotgun (WGS) entry which is preliminary data.</text>
</comment>
<evidence type="ECO:0000256" key="9">
    <source>
        <dbReference type="ARBA" id="ARBA00022842"/>
    </source>
</evidence>
<evidence type="ECO:0000256" key="8">
    <source>
        <dbReference type="ARBA" id="ARBA00022840"/>
    </source>
</evidence>
<keyword evidence="16" id="KW-1185">Reference proteome</keyword>
<evidence type="ECO:0000256" key="11">
    <source>
        <dbReference type="ARBA" id="ARBA00023277"/>
    </source>
</evidence>
<evidence type="ECO:0000256" key="3">
    <source>
        <dbReference type="ARBA" id="ARBA00016943"/>
    </source>
</evidence>
<dbReference type="PANTHER" id="PTHR10584">
    <property type="entry name" value="SUGAR KINASE"/>
    <property type="match status" value="1"/>
</dbReference>
<name>A0A927REQ3_9ACTN</name>
<keyword evidence="8 12" id="KW-0067">ATP-binding</keyword>
<keyword evidence="11 12" id="KW-0119">Carbohydrate metabolism</keyword>
<dbReference type="HAMAP" id="MF_01987">
    <property type="entry name" value="Ribokinase"/>
    <property type="match status" value="1"/>
</dbReference>
<comment type="activity regulation">
    <text evidence="12">Activated by a monovalent cation that binds near, but not in, the active site. The most likely occupant of the site in vivo is potassium. Ion binding induces a conformational change that may alter substrate affinity.</text>
</comment>
<dbReference type="InterPro" id="IPR011877">
    <property type="entry name" value="Ribokinase"/>
</dbReference>
<sequence>MARGRGFERVPWFETFGDDTRMVRYDSDRQDSVVIDHDRVRPTSKVDFGRGGAWMGRARVCVLGSANMDLVVFADRAPASGETVAGRRFVTIPGGKGANQAIAAARAGGEVSMVGAVGADPYGDEIRAVLAGAGVGVEGVARVEATTGTAHILVEDSGDNSIVVVSGANGTVHDPVAGLDAALEGAEFLLLQLELPMDAVVAGARAAQAHGVKVVLTPAPASPLPPDLLDNVDLLVPNEHEAGILTGKDAPEAAASALLDVVPEVVVTLGARGARWLRRDGGGDHLPAPRVEVRDTTAAGDTFVGALAVALGEGRPMPAALRWAGAAAALSVQREGASTSMPTRDEIDRFDRDFSRSSGHQGGR</sequence>
<dbReference type="PANTHER" id="PTHR10584:SF166">
    <property type="entry name" value="RIBOKINASE"/>
    <property type="match status" value="1"/>
</dbReference>
<evidence type="ECO:0000256" key="12">
    <source>
        <dbReference type="HAMAP-Rule" id="MF_01987"/>
    </source>
</evidence>
<feature type="domain" description="Carbohydrate kinase PfkB" evidence="14">
    <location>
        <begin position="58"/>
        <end position="344"/>
    </location>
</feature>
<dbReference type="NCBIfam" id="TIGR02152">
    <property type="entry name" value="D_ribokin_bact"/>
    <property type="match status" value="1"/>
</dbReference>
<feature type="binding site" evidence="12">
    <location>
        <begin position="95"/>
        <end position="99"/>
    </location>
    <ligand>
        <name>substrate</name>
    </ligand>
</feature>
<dbReference type="Pfam" id="PF00294">
    <property type="entry name" value="PfkB"/>
    <property type="match status" value="1"/>
</dbReference>
<evidence type="ECO:0000256" key="1">
    <source>
        <dbReference type="ARBA" id="ARBA00005380"/>
    </source>
</evidence>
<keyword evidence="12" id="KW-0963">Cytoplasm</keyword>
<keyword evidence="10 12" id="KW-0630">Potassium</keyword>
<evidence type="ECO:0000313" key="16">
    <source>
        <dbReference type="Proteomes" id="UP000638648"/>
    </source>
</evidence>
<dbReference type="GO" id="GO:0004747">
    <property type="term" value="F:ribokinase activity"/>
    <property type="evidence" value="ECO:0007669"/>
    <property type="project" value="UniProtKB-UniRule"/>
</dbReference>
<dbReference type="AlphaFoldDB" id="A0A927REQ3"/>
<dbReference type="Proteomes" id="UP000638648">
    <property type="component" value="Unassembled WGS sequence"/>
</dbReference>
<gene>
    <name evidence="12" type="primary">rbsK</name>
    <name evidence="15" type="ORF">HEB94_006268</name>
</gene>
<keyword evidence="7 12" id="KW-0418">Kinase</keyword>
<keyword evidence="5 12" id="KW-0479">Metal-binding</keyword>
<comment type="pathway">
    <text evidence="12">Carbohydrate metabolism; D-ribose degradation; D-ribose 5-phosphate from beta-D-ribopyranose: step 2/2.</text>
</comment>
<evidence type="ECO:0000256" key="10">
    <source>
        <dbReference type="ARBA" id="ARBA00022958"/>
    </source>
</evidence>
<comment type="similarity">
    <text evidence="1">Belongs to the carbohydrate kinase pfkB family.</text>
</comment>
<feature type="binding site" evidence="12">
    <location>
        <begin position="268"/>
        <end position="273"/>
    </location>
    <ligand>
        <name>ATP</name>
        <dbReference type="ChEBI" id="CHEBI:30616"/>
    </ligand>
</feature>
<dbReference type="RefSeq" id="WP_337918052.1">
    <property type="nucleotide sequence ID" value="NZ_BAABJL010000162.1"/>
</dbReference>
<organism evidence="15 16">
    <name type="scientific">Actinopolymorpha pittospori</name>
    <dbReference type="NCBI Taxonomy" id="648752"/>
    <lineage>
        <taxon>Bacteria</taxon>
        <taxon>Bacillati</taxon>
        <taxon>Actinomycetota</taxon>
        <taxon>Actinomycetes</taxon>
        <taxon>Propionibacteriales</taxon>
        <taxon>Actinopolymorphaceae</taxon>
        <taxon>Actinopolymorpha</taxon>
    </lineage>
</organism>
<dbReference type="InterPro" id="IPR002173">
    <property type="entry name" value="Carboh/pur_kinase_PfkB_CS"/>
</dbReference>
<accession>A0A927REQ3</accession>
<keyword evidence="4 12" id="KW-0808">Transferase</keyword>
<dbReference type="GO" id="GO:0005524">
    <property type="term" value="F:ATP binding"/>
    <property type="evidence" value="ECO:0007669"/>
    <property type="project" value="UniProtKB-UniRule"/>
</dbReference>
<dbReference type="CDD" id="cd01174">
    <property type="entry name" value="ribokinase"/>
    <property type="match status" value="1"/>
</dbReference>
<comment type="subunit">
    <text evidence="12">Homodimer.</text>
</comment>
<feature type="binding site" evidence="12">
    <location>
        <position position="340"/>
    </location>
    <ligand>
        <name>K(+)</name>
        <dbReference type="ChEBI" id="CHEBI:29103"/>
    </ligand>
</feature>
<comment type="cofactor">
    <cofactor evidence="12">
        <name>Mg(2+)</name>
        <dbReference type="ChEBI" id="CHEBI:18420"/>
    </cofactor>
    <text evidence="12">Requires a divalent cation, most likely magnesium in vivo, as an electrophilic catalyst to aid phosphoryl group transfer. It is the chelate of the metal and the nucleotide that is the actual substrate.</text>
</comment>
<dbReference type="EC" id="2.7.1.15" evidence="2 12"/>
<feature type="region of interest" description="Disordered" evidence="13">
    <location>
        <begin position="334"/>
        <end position="364"/>
    </location>
</feature>
<feature type="binding site" evidence="12">
    <location>
        <begin position="300"/>
        <end position="301"/>
    </location>
    <ligand>
        <name>ATP</name>
        <dbReference type="ChEBI" id="CHEBI:30616"/>
    </ligand>
</feature>
<keyword evidence="9 12" id="KW-0460">Magnesium</keyword>
<dbReference type="PROSITE" id="PS00584">
    <property type="entry name" value="PFKB_KINASES_2"/>
    <property type="match status" value="1"/>
</dbReference>
<evidence type="ECO:0000256" key="5">
    <source>
        <dbReference type="ARBA" id="ARBA00022723"/>
    </source>
</evidence>
<dbReference type="Gene3D" id="3.40.1190.20">
    <property type="match status" value="1"/>
</dbReference>
<feature type="binding site" evidence="12">
    <location>
        <position position="295"/>
    </location>
    <ligand>
        <name>K(+)</name>
        <dbReference type="ChEBI" id="CHEBI:29103"/>
    </ligand>
</feature>
<comment type="catalytic activity">
    <reaction evidence="12">
        <text>D-ribose + ATP = D-ribose 5-phosphate + ADP + H(+)</text>
        <dbReference type="Rhea" id="RHEA:13697"/>
        <dbReference type="ChEBI" id="CHEBI:15378"/>
        <dbReference type="ChEBI" id="CHEBI:30616"/>
        <dbReference type="ChEBI" id="CHEBI:47013"/>
        <dbReference type="ChEBI" id="CHEBI:78346"/>
        <dbReference type="ChEBI" id="CHEBI:456216"/>
        <dbReference type="EC" id="2.7.1.15"/>
    </reaction>
</comment>
<dbReference type="InterPro" id="IPR011611">
    <property type="entry name" value="PfkB_dom"/>
</dbReference>
<dbReference type="EMBL" id="JADBEM010000001">
    <property type="protein sequence ID" value="MBE1609420.1"/>
    <property type="molecule type" value="Genomic_DNA"/>
</dbReference>
<feature type="binding site" evidence="12">
    <location>
        <position position="194"/>
    </location>
    <ligand>
        <name>substrate</name>
    </ligand>
</feature>
<reference evidence="15" key="1">
    <citation type="submission" date="2020-10" db="EMBL/GenBank/DDBJ databases">
        <title>Sequencing the genomes of 1000 actinobacteria strains.</title>
        <authorList>
            <person name="Klenk H.-P."/>
        </authorList>
    </citation>
    <scope>NUCLEOTIDE SEQUENCE</scope>
    <source>
        <strain evidence="15">DSM 45354</strain>
    </source>
</reference>
<evidence type="ECO:0000256" key="4">
    <source>
        <dbReference type="ARBA" id="ARBA00022679"/>
    </source>
</evidence>
<comment type="similarity">
    <text evidence="12">Belongs to the carbohydrate kinase PfkB family. Ribokinase subfamily.</text>
</comment>
<dbReference type="GO" id="GO:0005829">
    <property type="term" value="C:cytosol"/>
    <property type="evidence" value="ECO:0007669"/>
    <property type="project" value="TreeGrafter"/>
</dbReference>
<evidence type="ECO:0000313" key="15">
    <source>
        <dbReference type="EMBL" id="MBE1609420.1"/>
    </source>
</evidence>
<feature type="binding site" evidence="12">
    <location>
        <position position="336"/>
    </location>
    <ligand>
        <name>K(+)</name>
        <dbReference type="ChEBI" id="CHEBI:29103"/>
    </ligand>
</feature>
<dbReference type="InterPro" id="IPR002139">
    <property type="entry name" value="Ribo/fructo_kinase"/>
</dbReference>
<dbReference type="SUPFAM" id="SSF53613">
    <property type="entry name" value="Ribokinase-like"/>
    <property type="match status" value="1"/>
</dbReference>
<feature type="binding site" evidence="12">
    <location>
        <begin position="67"/>
        <end position="69"/>
    </location>
    <ligand>
        <name>substrate</name>
    </ligand>
</feature>
<evidence type="ECO:0000256" key="6">
    <source>
        <dbReference type="ARBA" id="ARBA00022741"/>
    </source>
</evidence>
<protein>
    <recommendedName>
        <fullName evidence="3 12">Ribokinase</fullName>
        <shortName evidence="12">RK</shortName>
        <ecNumber evidence="2 12">2.7.1.15</ecNumber>
    </recommendedName>
</protein>
<feature type="compositionally biased region" description="Basic and acidic residues" evidence="13">
    <location>
        <begin position="343"/>
        <end position="355"/>
    </location>
</feature>
<dbReference type="GO" id="GO:0019303">
    <property type="term" value="P:D-ribose catabolic process"/>
    <property type="evidence" value="ECO:0007669"/>
    <property type="project" value="UniProtKB-UniRule"/>
</dbReference>
<feature type="binding site" evidence="12">
    <location>
        <position position="238"/>
    </location>
    <ligand>
        <name>ATP</name>
        <dbReference type="ChEBI" id="CHEBI:30616"/>
    </ligand>
</feature>
<evidence type="ECO:0000259" key="14">
    <source>
        <dbReference type="Pfam" id="PF00294"/>
    </source>
</evidence>
<feature type="binding site" evidence="12">
    <location>
        <position position="334"/>
    </location>
    <ligand>
        <name>K(+)</name>
        <dbReference type="ChEBI" id="CHEBI:29103"/>
    </ligand>
</feature>
<feature type="active site" description="Proton acceptor" evidence="12">
    <location>
        <position position="301"/>
    </location>
</feature>
<feature type="binding site" evidence="12">
    <location>
        <position position="331"/>
    </location>
    <ligand>
        <name>K(+)</name>
        <dbReference type="ChEBI" id="CHEBI:29103"/>
    </ligand>
</feature>
<evidence type="ECO:0000256" key="2">
    <source>
        <dbReference type="ARBA" id="ARBA00012035"/>
    </source>
</evidence>
<proteinExistence type="inferred from homology"/>
<dbReference type="InterPro" id="IPR029056">
    <property type="entry name" value="Ribokinase-like"/>
</dbReference>
<comment type="function">
    <text evidence="12">Catalyzes the phosphorylation of ribose at O-5 in a reaction requiring ATP and magnesium. The resulting D-ribose-5-phosphate can then be used either for sythesis of nucleotides, histidine, and tryptophan, or as a component of the pentose phosphate pathway.</text>
</comment>
<feature type="binding site" evidence="12">
    <location>
        <position position="297"/>
    </location>
    <ligand>
        <name>K(+)</name>
        <dbReference type="ChEBI" id="CHEBI:29103"/>
    </ligand>
</feature>
<keyword evidence="6 12" id="KW-0547">Nucleotide-binding</keyword>